<feature type="domain" description="Rhodopsin" evidence="18">
    <location>
        <begin position="146"/>
        <end position="407"/>
    </location>
</feature>
<evidence type="ECO:0000256" key="15">
    <source>
        <dbReference type="SAM" id="Phobius"/>
    </source>
</evidence>
<evidence type="ECO:0000313" key="20">
    <source>
        <dbReference type="Proteomes" id="UP001138500"/>
    </source>
</evidence>
<evidence type="ECO:0000256" key="5">
    <source>
        <dbReference type="ARBA" id="ARBA00022525"/>
    </source>
</evidence>
<evidence type="ECO:0000256" key="4">
    <source>
        <dbReference type="ARBA" id="ARBA00010031"/>
    </source>
</evidence>
<keyword evidence="7 15" id="KW-0812">Transmembrane</keyword>
<evidence type="ECO:0000256" key="3">
    <source>
        <dbReference type="ARBA" id="ARBA00004613"/>
    </source>
</evidence>
<keyword evidence="10 15" id="KW-0472">Membrane</keyword>
<keyword evidence="6" id="KW-0325">Glycoprotein</keyword>
<comment type="similarity">
    <text evidence="4">Belongs to the RBT5 family.</text>
</comment>
<evidence type="ECO:0000256" key="8">
    <source>
        <dbReference type="ARBA" id="ARBA00022729"/>
    </source>
</evidence>
<evidence type="ECO:0000256" key="14">
    <source>
        <dbReference type="SAM" id="MobiDB-lite"/>
    </source>
</evidence>
<feature type="transmembrane region" description="Helical" evidence="15">
    <location>
        <begin position="233"/>
        <end position="253"/>
    </location>
</feature>
<dbReference type="PANTHER" id="PTHR33048:SF160">
    <property type="entry name" value="SAT4 FAMILY MEMBRANE PROTEIN"/>
    <property type="match status" value="1"/>
</dbReference>
<reference evidence="19 20" key="2">
    <citation type="journal article" date="2021" name="Curr. Genet.">
        <title>Genetic response to nitrogen starvation in the aggressive Eucalyptus foliar pathogen Teratosphaeria destructans.</title>
        <authorList>
            <person name="Havenga M."/>
            <person name="Wingfield B.D."/>
            <person name="Wingfield M.J."/>
            <person name="Dreyer L.L."/>
            <person name="Roets F."/>
            <person name="Aylward J."/>
        </authorList>
    </citation>
    <scope>NUCLEOTIDE SEQUENCE [LARGE SCALE GENOMIC DNA]</scope>
    <source>
        <strain evidence="19">CMW44962</strain>
    </source>
</reference>
<keyword evidence="5" id="KW-0964">Secreted</keyword>
<gene>
    <name evidence="19" type="ORF">Tdes44962_MAKER02738</name>
</gene>
<evidence type="ECO:0000256" key="10">
    <source>
        <dbReference type="ARBA" id="ARBA00023136"/>
    </source>
</evidence>
<evidence type="ECO:0000256" key="6">
    <source>
        <dbReference type="ARBA" id="ARBA00022622"/>
    </source>
</evidence>
<keyword evidence="6" id="KW-0336">GPI-anchor</keyword>
<proteinExistence type="inferred from homology"/>
<feature type="region of interest" description="Disordered" evidence="14">
    <location>
        <begin position="420"/>
        <end position="439"/>
    </location>
</feature>
<sequence>MQALRCLFITLFVLIWVTNAQNTTVNEALSLIQKMMPACGAWSDLSSCLLSGIANSTCDAGDIPCTCNNKDLDDAVTACVLKSCTVKQQLTTKNTTETICQRPFRDGRKAGWRSIVVGLCFSVVAFALRIVSKISSPCGGHNGWTHNLWWDDAVMSVAMLLVLFVSYAAIPCASRSSSLYRTKLLICVSKPEWARNRMIPCATADHGLLIDVWTVPFPNITRMLKIFYWVEDAYLIALPLIKVSLLTTYLRVFPSERFRTACFVVIGLHGAYIIAFVLVSLFQCRPISLAWEHWHREIPGHCNNINAQIWAASTTNMVLDIVTLGLPMPVLWNLQLNSRSKFWLMVMFGVGFFVTIVSIIRLRVLVVFGDSRNLTWDYTSIGYWSAVELHTSVVCACMPSLRNLLRKFMPYVMGMSTGRTGGVSDPTSHTTGKSAFTTTEGLGDKFPRRTVMIRSVEGDEENIIPLHELQYSSRNKTEPLPRER</sequence>
<comment type="similarity">
    <text evidence="13">Belongs to the SAT4 family.</text>
</comment>
<feature type="chain" id="PRO_5040840606" evidence="16">
    <location>
        <begin position="21"/>
        <end position="484"/>
    </location>
</feature>
<protein>
    <submittedName>
        <fullName evidence="19">Integral membrane protein</fullName>
    </submittedName>
</protein>
<evidence type="ECO:0000256" key="12">
    <source>
        <dbReference type="ARBA" id="ARBA00023288"/>
    </source>
</evidence>
<evidence type="ECO:0000313" key="19">
    <source>
        <dbReference type="EMBL" id="KAH9827804.1"/>
    </source>
</evidence>
<comment type="caution">
    <text evidence="19">The sequence shown here is derived from an EMBL/GenBank/DDBJ whole genome shotgun (WGS) entry which is preliminary data.</text>
</comment>
<organism evidence="19 20">
    <name type="scientific">Teratosphaeria destructans</name>
    <dbReference type="NCBI Taxonomy" id="418781"/>
    <lineage>
        <taxon>Eukaryota</taxon>
        <taxon>Fungi</taxon>
        <taxon>Dikarya</taxon>
        <taxon>Ascomycota</taxon>
        <taxon>Pezizomycotina</taxon>
        <taxon>Dothideomycetes</taxon>
        <taxon>Dothideomycetidae</taxon>
        <taxon>Mycosphaerellales</taxon>
        <taxon>Teratosphaeriaceae</taxon>
        <taxon>Teratosphaeria</taxon>
    </lineage>
</organism>
<accession>A0A9W7SSI6</accession>
<evidence type="ECO:0000256" key="16">
    <source>
        <dbReference type="SAM" id="SignalP"/>
    </source>
</evidence>
<evidence type="ECO:0000256" key="1">
    <source>
        <dbReference type="ARBA" id="ARBA00004141"/>
    </source>
</evidence>
<keyword evidence="12" id="KW-0449">Lipoprotein</keyword>
<dbReference type="OrthoDB" id="2496787at2759"/>
<dbReference type="Pfam" id="PF05730">
    <property type="entry name" value="CFEM"/>
    <property type="match status" value="1"/>
</dbReference>
<evidence type="ECO:0000256" key="13">
    <source>
        <dbReference type="ARBA" id="ARBA00038359"/>
    </source>
</evidence>
<evidence type="ECO:0000256" key="9">
    <source>
        <dbReference type="ARBA" id="ARBA00022989"/>
    </source>
</evidence>
<reference evidence="19 20" key="1">
    <citation type="journal article" date="2018" name="IMA Fungus">
        <title>IMA Genome-F 10: Nine draft genome sequences of Claviceps purpurea s.lat., including C. arundinis, C. humidiphila, and C. cf. spartinae, pseudomolecules for the pitch canker pathogen Fusarium circinatum, draft genome of Davidsoniella eucalypti, Grosmannia galeiformis, Quambalaria eucalypti, and Teratosphaeria destructans.</title>
        <authorList>
            <person name="Wingfield B.D."/>
            <person name="Liu M."/>
            <person name="Nguyen H.D."/>
            <person name="Lane F.A."/>
            <person name="Morgan S.W."/>
            <person name="De Vos L."/>
            <person name="Wilken P.M."/>
            <person name="Duong T.A."/>
            <person name="Aylward J."/>
            <person name="Coetzee M.P."/>
            <person name="Dadej K."/>
            <person name="De Beer Z.W."/>
            <person name="Findlay W."/>
            <person name="Havenga M."/>
            <person name="Kolarik M."/>
            <person name="Menzies J.G."/>
            <person name="Naidoo K."/>
            <person name="Pochopski O."/>
            <person name="Shoukouhi P."/>
            <person name="Santana Q.C."/>
            <person name="Seifert K.A."/>
            <person name="Soal N."/>
            <person name="Steenkamp E.T."/>
            <person name="Tatham C.T."/>
            <person name="van der Nest M.A."/>
            <person name="Wingfield M.J."/>
        </authorList>
    </citation>
    <scope>NUCLEOTIDE SEQUENCE [LARGE SCALE GENOMIC DNA]</scope>
    <source>
        <strain evidence="19">CMW44962</strain>
    </source>
</reference>
<feature type="transmembrane region" description="Helical" evidence="15">
    <location>
        <begin position="110"/>
        <end position="128"/>
    </location>
</feature>
<feature type="domain" description="CFEM" evidence="17">
    <location>
        <begin position="36"/>
        <end position="101"/>
    </location>
</feature>
<evidence type="ECO:0000256" key="2">
    <source>
        <dbReference type="ARBA" id="ARBA00004589"/>
    </source>
</evidence>
<dbReference type="AlphaFoldDB" id="A0A9W7SSI6"/>
<evidence type="ECO:0000256" key="7">
    <source>
        <dbReference type="ARBA" id="ARBA00022692"/>
    </source>
</evidence>
<evidence type="ECO:0000256" key="11">
    <source>
        <dbReference type="ARBA" id="ARBA00023157"/>
    </source>
</evidence>
<dbReference type="Proteomes" id="UP001138500">
    <property type="component" value="Unassembled WGS sequence"/>
</dbReference>
<feature type="transmembrane region" description="Helical" evidence="15">
    <location>
        <begin position="149"/>
        <end position="170"/>
    </location>
</feature>
<feature type="transmembrane region" description="Helical" evidence="15">
    <location>
        <begin position="342"/>
        <end position="361"/>
    </location>
</feature>
<dbReference type="InterPro" id="IPR049326">
    <property type="entry name" value="Rhodopsin_dom_fungi"/>
</dbReference>
<feature type="transmembrane region" description="Helical" evidence="15">
    <location>
        <begin position="260"/>
        <end position="282"/>
    </location>
</feature>
<feature type="signal peptide" evidence="16">
    <location>
        <begin position="1"/>
        <end position="20"/>
    </location>
</feature>
<dbReference type="GO" id="GO:0098552">
    <property type="term" value="C:side of membrane"/>
    <property type="evidence" value="ECO:0007669"/>
    <property type="project" value="UniProtKB-KW"/>
</dbReference>
<feature type="compositionally biased region" description="Polar residues" evidence="14">
    <location>
        <begin position="425"/>
        <end position="439"/>
    </location>
</feature>
<keyword evidence="9 15" id="KW-1133">Transmembrane helix</keyword>
<dbReference type="EMBL" id="RIBY02001856">
    <property type="protein sequence ID" value="KAH9827804.1"/>
    <property type="molecule type" value="Genomic_DNA"/>
</dbReference>
<keyword evidence="20" id="KW-1185">Reference proteome</keyword>
<comment type="subcellular location">
    <subcellularLocation>
        <location evidence="2">Membrane</location>
        <topology evidence="2">Lipid-anchor</topology>
        <topology evidence="2">GPI-anchor</topology>
    </subcellularLocation>
    <subcellularLocation>
        <location evidence="1">Membrane</location>
        <topology evidence="1">Multi-pass membrane protein</topology>
    </subcellularLocation>
    <subcellularLocation>
        <location evidence="3">Secreted</location>
    </subcellularLocation>
</comment>
<dbReference type="InterPro" id="IPR052337">
    <property type="entry name" value="SAT4-like"/>
</dbReference>
<evidence type="ECO:0000259" key="18">
    <source>
        <dbReference type="Pfam" id="PF20684"/>
    </source>
</evidence>
<evidence type="ECO:0000259" key="17">
    <source>
        <dbReference type="Pfam" id="PF05730"/>
    </source>
</evidence>
<dbReference type="GO" id="GO:0005576">
    <property type="term" value="C:extracellular region"/>
    <property type="evidence" value="ECO:0007669"/>
    <property type="project" value="UniProtKB-SubCell"/>
</dbReference>
<keyword evidence="11" id="KW-1015">Disulfide bond</keyword>
<keyword evidence="8 16" id="KW-0732">Signal</keyword>
<dbReference type="PANTHER" id="PTHR33048">
    <property type="entry name" value="PTH11-LIKE INTEGRAL MEMBRANE PROTEIN (AFU_ORTHOLOGUE AFUA_5G11245)"/>
    <property type="match status" value="1"/>
</dbReference>
<name>A0A9W7SSI6_9PEZI</name>
<feature type="transmembrane region" description="Helical" evidence="15">
    <location>
        <begin position="309"/>
        <end position="330"/>
    </location>
</feature>
<dbReference type="InterPro" id="IPR008427">
    <property type="entry name" value="Extracellular_membr_CFEM_dom"/>
</dbReference>
<dbReference type="Pfam" id="PF20684">
    <property type="entry name" value="Fung_rhodopsin"/>
    <property type="match status" value="1"/>
</dbReference>